<evidence type="ECO:0000313" key="2">
    <source>
        <dbReference type="Proteomes" id="UP000241474"/>
    </source>
</evidence>
<evidence type="ECO:0000313" key="1">
    <source>
        <dbReference type="EMBL" id="AKI79441.1"/>
    </source>
</evidence>
<name>A0A0G2Y8I3_MIMIV</name>
<reference evidence="1 2" key="1">
    <citation type="submission" date="2014-10" db="EMBL/GenBank/DDBJ databases">
        <title>Pan-genome analysis of Brazilian lineage A amoebal mimiviruses.</title>
        <authorList>
            <person name="Assis F.L."/>
            <person name="Abrahao J.S."/>
            <person name="Kroon E.G."/>
            <person name="Dornas F.P."/>
            <person name="Andrade K.R."/>
            <person name="Borato P.V.M."/>
            <person name="Pilotto M.R."/>
            <person name="Benamar S."/>
            <person name="LaScola B."/>
            <person name="Colson P."/>
        </authorList>
    </citation>
    <scope>NUCLEOTIDE SEQUENCE [LARGE SCALE GENOMIC DNA]</scope>
    <source>
        <strain evidence="1 2">Oyster</strain>
    </source>
</reference>
<protein>
    <submittedName>
        <fullName evidence="1">Uncharacterized protein</fullName>
    </submittedName>
</protein>
<proteinExistence type="predicted"/>
<accession>A0A0G2Y8I3</accession>
<organism evidence="1 2">
    <name type="scientific">Acanthamoeba polyphaga mimivirus</name>
    <name type="common">APMV</name>
    <dbReference type="NCBI Taxonomy" id="212035"/>
    <lineage>
        <taxon>Viruses</taxon>
        <taxon>Varidnaviria</taxon>
        <taxon>Bamfordvirae</taxon>
        <taxon>Nucleocytoviricota</taxon>
        <taxon>Megaviricetes</taxon>
        <taxon>Imitervirales</taxon>
        <taxon>Mimiviridae</taxon>
        <taxon>Megamimivirinae</taxon>
        <taxon>Mimivirus</taxon>
        <taxon>Mimivirus bradfordmassiliense</taxon>
    </lineage>
</organism>
<sequence>MNKDTDNVEVNIVYKNRTISVPINITMSICALTALLKSYSNTGSYHGYNHNYEYHHYHGYNHYNGYNYGKNNKGKIRVGVVSDHKPPFVLTKFPNEMLLLNFRIKEGDRFYVIFEDDYGIPNTHAHDIHESYKQYEPYEPYKSQKNIYIKTLKRAIIADNHRMVEYILDKELVDLHSNKKLYEKCIKLSKIHSRTYIQNLLEVVAL</sequence>
<dbReference type="EMBL" id="KM982401">
    <property type="protein sequence ID" value="AKI79441.1"/>
    <property type="molecule type" value="Genomic_DNA"/>
</dbReference>
<dbReference type="Proteomes" id="UP000241474">
    <property type="component" value="Segment"/>
</dbReference>
<organismHost>
    <name type="scientific">Acanthamoeba polyphaga</name>
    <name type="common">Amoeba</name>
    <dbReference type="NCBI Taxonomy" id="5757"/>
</organismHost>